<evidence type="ECO:0000313" key="2">
    <source>
        <dbReference type="Proteomes" id="UP001151760"/>
    </source>
</evidence>
<gene>
    <name evidence="1" type="ORF">Tco_0682502</name>
</gene>
<proteinExistence type="predicted"/>
<evidence type="ECO:0000313" key="1">
    <source>
        <dbReference type="EMBL" id="GJS67937.1"/>
    </source>
</evidence>
<sequence>MGAGDEVKETDEQCQWRFWQDGSWDKDGCFSTPTPHHNDDQNRIYMLDSLVTVIMDYDHSMHLQPFYRLRSWRFPL</sequence>
<reference evidence="1" key="2">
    <citation type="submission" date="2022-01" db="EMBL/GenBank/DDBJ databases">
        <authorList>
            <person name="Yamashiro T."/>
            <person name="Shiraishi A."/>
            <person name="Satake H."/>
            <person name="Nakayama K."/>
        </authorList>
    </citation>
    <scope>NUCLEOTIDE SEQUENCE</scope>
</reference>
<dbReference type="Proteomes" id="UP001151760">
    <property type="component" value="Unassembled WGS sequence"/>
</dbReference>
<name>A0ABQ4XRC8_9ASTR</name>
<keyword evidence="2" id="KW-1185">Reference proteome</keyword>
<organism evidence="1 2">
    <name type="scientific">Tanacetum coccineum</name>
    <dbReference type="NCBI Taxonomy" id="301880"/>
    <lineage>
        <taxon>Eukaryota</taxon>
        <taxon>Viridiplantae</taxon>
        <taxon>Streptophyta</taxon>
        <taxon>Embryophyta</taxon>
        <taxon>Tracheophyta</taxon>
        <taxon>Spermatophyta</taxon>
        <taxon>Magnoliopsida</taxon>
        <taxon>eudicotyledons</taxon>
        <taxon>Gunneridae</taxon>
        <taxon>Pentapetalae</taxon>
        <taxon>asterids</taxon>
        <taxon>campanulids</taxon>
        <taxon>Asterales</taxon>
        <taxon>Asteraceae</taxon>
        <taxon>Asteroideae</taxon>
        <taxon>Anthemideae</taxon>
        <taxon>Anthemidinae</taxon>
        <taxon>Tanacetum</taxon>
    </lineage>
</organism>
<dbReference type="EMBL" id="BQNB010009754">
    <property type="protein sequence ID" value="GJS67937.1"/>
    <property type="molecule type" value="Genomic_DNA"/>
</dbReference>
<comment type="caution">
    <text evidence="1">The sequence shown here is derived from an EMBL/GenBank/DDBJ whole genome shotgun (WGS) entry which is preliminary data.</text>
</comment>
<accession>A0ABQ4XRC8</accession>
<protein>
    <submittedName>
        <fullName evidence="1">Uncharacterized protein</fullName>
    </submittedName>
</protein>
<reference evidence="1" key="1">
    <citation type="journal article" date="2022" name="Int. J. Mol. Sci.">
        <title>Draft Genome of Tanacetum Coccineum: Genomic Comparison of Closely Related Tanacetum-Family Plants.</title>
        <authorList>
            <person name="Yamashiro T."/>
            <person name="Shiraishi A."/>
            <person name="Nakayama K."/>
            <person name="Satake H."/>
        </authorList>
    </citation>
    <scope>NUCLEOTIDE SEQUENCE</scope>
</reference>